<gene>
    <name evidence="2" type="ORF">METZ01_LOCUS115143</name>
</gene>
<feature type="non-terminal residue" evidence="2">
    <location>
        <position position="55"/>
    </location>
</feature>
<feature type="transmembrane region" description="Helical" evidence="1">
    <location>
        <begin position="6"/>
        <end position="23"/>
    </location>
</feature>
<dbReference type="AlphaFoldDB" id="A0A381XC18"/>
<organism evidence="2">
    <name type="scientific">marine metagenome</name>
    <dbReference type="NCBI Taxonomy" id="408172"/>
    <lineage>
        <taxon>unclassified sequences</taxon>
        <taxon>metagenomes</taxon>
        <taxon>ecological metagenomes</taxon>
    </lineage>
</organism>
<reference evidence="2" key="1">
    <citation type="submission" date="2018-05" db="EMBL/GenBank/DDBJ databases">
        <authorList>
            <person name="Lanie J.A."/>
            <person name="Ng W.-L."/>
            <person name="Kazmierczak K.M."/>
            <person name="Andrzejewski T.M."/>
            <person name="Davidsen T.M."/>
            <person name="Wayne K.J."/>
            <person name="Tettelin H."/>
            <person name="Glass J.I."/>
            <person name="Rusch D."/>
            <person name="Podicherti R."/>
            <person name="Tsui H.-C.T."/>
            <person name="Winkler M.E."/>
        </authorList>
    </citation>
    <scope>NUCLEOTIDE SEQUENCE</scope>
</reference>
<evidence type="ECO:0000313" key="2">
    <source>
        <dbReference type="EMBL" id="SVA62289.1"/>
    </source>
</evidence>
<dbReference type="EMBL" id="UINC01014632">
    <property type="protein sequence ID" value="SVA62289.1"/>
    <property type="molecule type" value="Genomic_DNA"/>
</dbReference>
<protein>
    <submittedName>
        <fullName evidence="2">Uncharacterized protein</fullName>
    </submittedName>
</protein>
<sequence length="55" mass="6088">MSIFDFSSIIVAIVVGLAITNVLDKFSHTVTVTNWIKQGWFQSLVCVLVLTMMLG</sequence>
<keyword evidence="1" id="KW-0812">Transmembrane</keyword>
<name>A0A381XC18_9ZZZZ</name>
<keyword evidence="1" id="KW-0472">Membrane</keyword>
<keyword evidence="1" id="KW-1133">Transmembrane helix</keyword>
<proteinExistence type="predicted"/>
<accession>A0A381XC18</accession>
<evidence type="ECO:0000256" key="1">
    <source>
        <dbReference type="SAM" id="Phobius"/>
    </source>
</evidence>